<evidence type="ECO:0000313" key="2">
    <source>
        <dbReference type="EMBL" id="GGE48360.1"/>
    </source>
</evidence>
<dbReference type="PANTHER" id="PTHR30041">
    <property type="entry name" value="ARSENATE REDUCTASE"/>
    <property type="match status" value="1"/>
</dbReference>
<name>A0A8J2YK88_9BACL</name>
<comment type="caution">
    <text evidence="2">The sequence shown here is derived from an EMBL/GenBank/DDBJ whole genome shotgun (WGS) entry which is preliminary data.</text>
</comment>
<dbReference type="InterPro" id="IPR006660">
    <property type="entry name" value="Arsenate_reductase-like"/>
</dbReference>
<accession>A0A8J2YK88</accession>
<organism evidence="2 3">
    <name type="scientific">Pullulanibacillus camelliae</name>
    <dbReference type="NCBI Taxonomy" id="1707096"/>
    <lineage>
        <taxon>Bacteria</taxon>
        <taxon>Bacillati</taxon>
        <taxon>Bacillota</taxon>
        <taxon>Bacilli</taxon>
        <taxon>Bacillales</taxon>
        <taxon>Sporolactobacillaceae</taxon>
        <taxon>Pullulanibacillus</taxon>
    </lineage>
</organism>
<dbReference type="InterPro" id="IPR006504">
    <property type="entry name" value="Tscrpt_reg_Spx/MgsR"/>
</dbReference>
<dbReference type="Pfam" id="PF03960">
    <property type="entry name" value="ArsC"/>
    <property type="match status" value="1"/>
</dbReference>
<protein>
    <submittedName>
        <fullName evidence="2">Arsenate reductase</fullName>
    </submittedName>
</protein>
<reference evidence="2" key="2">
    <citation type="submission" date="2020-09" db="EMBL/GenBank/DDBJ databases">
        <authorList>
            <person name="Sun Q."/>
            <person name="Zhou Y."/>
        </authorList>
    </citation>
    <scope>NUCLEOTIDE SEQUENCE</scope>
    <source>
        <strain evidence="2">CGMCC 1.15371</strain>
    </source>
</reference>
<dbReference type="PROSITE" id="PS51353">
    <property type="entry name" value="ARSC"/>
    <property type="match status" value="1"/>
</dbReference>
<dbReference type="Gene3D" id="3.40.30.10">
    <property type="entry name" value="Glutaredoxin"/>
    <property type="match status" value="1"/>
</dbReference>
<reference evidence="2" key="1">
    <citation type="journal article" date="2014" name="Int. J. Syst. Evol. Microbiol.">
        <title>Complete genome sequence of Corynebacterium casei LMG S-19264T (=DSM 44701T), isolated from a smear-ripened cheese.</title>
        <authorList>
            <consortium name="US DOE Joint Genome Institute (JGI-PGF)"/>
            <person name="Walter F."/>
            <person name="Albersmeier A."/>
            <person name="Kalinowski J."/>
            <person name="Ruckert C."/>
        </authorList>
    </citation>
    <scope>NUCLEOTIDE SEQUENCE</scope>
    <source>
        <strain evidence="2">CGMCC 1.15371</strain>
    </source>
</reference>
<dbReference type="AlphaFoldDB" id="A0A8J2YK88"/>
<dbReference type="PANTHER" id="PTHR30041:SF8">
    <property type="entry name" value="PROTEIN YFFB"/>
    <property type="match status" value="1"/>
</dbReference>
<dbReference type="CDD" id="cd03036">
    <property type="entry name" value="ArsC_like"/>
    <property type="match status" value="1"/>
</dbReference>
<comment type="similarity">
    <text evidence="1">Belongs to the ArsC family.</text>
</comment>
<dbReference type="SUPFAM" id="SSF52833">
    <property type="entry name" value="Thioredoxin-like"/>
    <property type="match status" value="1"/>
</dbReference>
<dbReference type="InterPro" id="IPR036249">
    <property type="entry name" value="Thioredoxin-like_sf"/>
</dbReference>
<dbReference type="Proteomes" id="UP000628775">
    <property type="component" value="Unassembled WGS sequence"/>
</dbReference>
<sequence length="119" mass="13753">MSVMFYGYSGCGTCRKAKKWLDENGVSFQEIPIVESPPSKVELEKLYKMSGLPIKKFFNTSGRRYRDLGMKDKINTESDDELLNWLASDGMLIKRPIVTDNDKKVTVGFSEELFEKNWR</sequence>
<evidence type="ECO:0000313" key="3">
    <source>
        <dbReference type="Proteomes" id="UP000628775"/>
    </source>
</evidence>
<keyword evidence="3" id="KW-1185">Reference proteome</keyword>
<dbReference type="EMBL" id="BMIR01000015">
    <property type="protein sequence ID" value="GGE48360.1"/>
    <property type="molecule type" value="Genomic_DNA"/>
</dbReference>
<evidence type="ECO:0000256" key="1">
    <source>
        <dbReference type="PROSITE-ProRule" id="PRU01282"/>
    </source>
</evidence>
<gene>
    <name evidence="2" type="primary">arsC</name>
    <name evidence="2" type="ORF">GCM10011391_28960</name>
</gene>
<dbReference type="PROSITE" id="PS51354">
    <property type="entry name" value="GLUTAREDOXIN_2"/>
    <property type="match status" value="1"/>
</dbReference>
<dbReference type="NCBIfam" id="TIGR01617">
    <property type="entry name" value="arsC_related"/>
    <property type="match status" value="1"/>
</dbReference>
<proteinExistence type="inferred from homology"/>
<dbReference type="RefSeq" id="WP_188695637.1">
    <property type="nucleotide sequence ID" value="NZ_BMIR01000015.1"/>
</dbReference>